<gene>
    <name evidence="1" type="ordered locus">SYNW1040</name>
</gene>
<dbReference type="STRING" id="84588.SYNW1040"/>
<name>Q7U7E5_PARMW</name>
<organism evidence="1 2">
    <name type="scientific">Parasynechococcus marenigrum (strain WH8102)</name>
    <dbReference type="NCBI Taxonomy" id="84588"/>
    <lineage>
        <taxon>Bacteria</taxon>
        <taxon>Bacillati</taxon>
        <taxon>Cyanobacteriota</taxon>
        <taxon>Cyanophyceae</taxon>
        <taxon>Synechococcales</taxon>
        <taxon>Prochlorococcaceae</taxon>
        <taxon>Parasynechococcus</taxon>
        <taxon>Parasynechococcus marenigrum</taxon>
    </lineage>
</organism>
<dbReference type="EMBL" id="BX569691">
    <property type="protein sequence ID" value="CAE07555.1"/>
    <property type="molecule type" value="Genomic_DNA"/>
</dbReference>
<dbReference type="AlphaFoldDB" id="Q7U7E5"/>
<accession>Q7U7E5</accession>
<protein>
    <submittedName>
        <fullName evidence="1">Uncharacterized protein</fullName>
    </submittedName>
</protein>
<dbReference type="RefSeq" id="WP_011127905.1">
    <property type="nucleotide sequence ID" value="NC_005070.1"/>
</dbReference>
<sequence length="85" mass="9069">MSQFFEAIWHGEGIGDGADLEEALQAYAVVKPEDGDWVEACAADGADPVIERFASFDAYLDNADPLETIAVSPQMIAEAIALLPV</sequence>
<dbReference type="eggNOG" id="ENOG50344X9">
    <property type="taxonomic scope" value="Bacteria"/>
</dbReference>
<proteinExistence type="predicted"/>
<dbReference type="Proteomes" id="UP000001422">
    <property type="component" value="Chromosome"/>
</dbReference>
<keyword evidence="2" id="KW-1185">Reference proteome</keyword>
<dbReference type="HOGENOM" id="CLU_170424_0_0_3"/>
<dbReference type="KEGG" id="syw:SYNW1040"/>
<reference evidence="1 2" key="1">
    <citation type="journal article" date="2003" name="Nature">
        <title>The genome of a motile marine Synechococcus.</title>
        <authorList>
            <person name="Palenik B."/>
            <person name="Brahamsha B."/>
            <person name="Larimer F."/>
            <person name="Land M."/>
            <person name="Hauser L."/>
            <person name="Chain P."/>
            <person name="Lamerdin J."/>
            <person name="Regala W."/>
            <person name="Allen E.A."/>
            <person name="McCarren J."/>
            <person name="Paulsen I."/>
            <person name="Dufresne A."/>
            <person name="Partensky F."/>
            <person name="Webb E."/>
            <person name="Waterbury J."/>
        </authorList>
    </citation>
    <scope>NUCLEOTIDE SEQUENCE [LARGE SCALE GENOMIC DNA]</scope>
    <source>
        <strain evidence="1 2">WH8102</strain>
    </source>
</reference>
<evidence type="ECO:0000313" key="1">
    <source>
        <dbReference type="EMBL" id="CAE07555.1"/>
    </source>
</evidence>
<evidence type="ECO:0000313" key="2">
    <source>
        <dbReference type="Proteomes" id="UP000001422"/>
    </source>
</evidence>